<dbReference type="AlphaFoldDB" id="A0A848AZ31"/>
<evidence type="ECO:0000313" key="2">
    <source>
        <dbReference type="EMBL" id="NMD88914.1"/>
    </source>
</evidence>
<dbReference type="Proteomes" id="UP000576225">
    <property type="component" value="Unassembled WGS sequence"/>
</dbReference>
<proteinExistence type="predicted"/>
<gene>
    <name evidence="2" type="ORF">HF882_20215</name>
</gene>
<sequence>MLKRVKARRSTHSPAGRFSIMDQPQFVSGSDSRHHGGKRFPGGFAGPAGADTVR</sequence>
<evidence type="ECO:0000313" key="3">
    <source>
        <dbReference type="Proteomes" id="UP000576225"/>
    </source>
</evidence>
<comment type="caution">
    <text evidence="2">The sequence shown here is derived from an EMBL/GenBank/DDBJ whole genome shotgun (WGS) entry which is preliminary data.</text>
</comment>
<feature type="compositionally biased region" description="Basic residues" evidence="1">
    <location>
        <begin position="1"/>
        <end position="11"/>
    </location>
</feature>
<protein>
    <submittedName>
        <fullName evidence="2">Uncharacterized protein</fullName>
    </submittedName>
</protein>
<reference evidence="2 3" key="1">
    <citation type="submission" date="2020-04" db="EMBL/GenBank/DDBJ databases">
        <authorList>
            <person name="Hitch T.C.A."/>
            <person name="Wylensek D."/>
            <person name="Clavel T."/>
        </authorList>
    </citation>
    <scope>NUCLEOTIDE SEQUENCE [LARGE SCALE GENOMIC DNA]</scope>
    <source>
        <strain evidence="2 3">COR2-253-APC-1A</strain>
    </source>
</reference>
<feature type="region of interest" description="Disordered" evidence="1">
    <location>
        <begin position="1"/>
        <end position="54"/>
    </location>
</feature>
<evidence type="ECO:0000256" key="1">
    <source>
        <dbReference type="SAM" id="MobiDB-lite"/>
    </source>
</evidence>
<dbReference type="RefSeq" id="WP_168963904.1">
    <property type="nucleotide sequence ID" value="NZ_JABAEW010000065.1"/>
</dbReference>
<organism evidence="2 3">
    <name type="scientific">Victivallis vadensis</name>
    <dbReference type="NCBI Taxonomy" id="172901"/>
    <lineage>
        <taxon>Bacteria</taxon>
        <taxon>Pseudomonadati</taxon>
        <taxon>Lentisphaerota</taxon>
        <taxon>Lentisphaeria</taxon>
        <taxon>Victivallales</taxon>
        <taxon>Victivallaceae</taxon>
        <taxon>Victivallis</taxon>
    </lineage>
</organism>
<accession>A0A848AZ31</accession>
<dbReference type="EMBL" id="JABAEW010000065">
    <property type="protein sequence ID" value="NMD88914.1"/>
    <property type="molecule type" value="Genomic_DNA"/>
</dbReference>
<name>A0A848AZ31_9BACT</name>